<comment type="caution">
    <text evidence="1">The sequence shown here is derived from an EMBL/GenBank/DDBJ whole genome shotgun (WGS) entry which is preliminary data.</text>
</comment>
<dbReference type="HOGENOM" id="CLU_006237_2_1_1"/>
<dbReference type="OrthoDB" id="5958943at2759"/>
<proteinExistence type="predicted"/>
<organism evidence="1 2">
    <name type="scientific">Exophiala aquamarina CBS 119918</name>
    <dbReference type="NCBI Taxonomy" id="1182545"/>
    <lineage>
        <taxon>Eukaryota</taxon>
        <taxon>Fungi</taxon>
        <taxon>Dikarya</taxon>
        <taxon>Ascomycota</taxon>
        <taxon>Pezizomycotina</taxon>
        <taxon>Eurotiomycetes</taxon>
        <taxon>Chaetothyriomycetidae</taxon>
        <taxon>Chaetothyriales</taxon>
        <taxon>Herpotrichiellaceae</taxon>
        <taxon>Exophiala</taxon>
    </lineage>
</organism>
<dbReference type="EMBL" id="AMGV01000001">
    <property type="protein sequence ID" value="KEF62632.1"/>
    <property type="molecule type" value="Genomic_DNA"/>
</dbReference>
<dbReference type="RefSeq" id="XP_013265222.1">
    <property type="nucleotide sequence ID" value="XM_013409768.1"/>
</dbReference>
<protein>
    <recommendedName>
        <fullName evidence="3">Transcription factor domain-containing protein</fullName>
    </recommendedName>
</protein>
<dbReference type="STRING" id="1182545.A0A072PS88"/>
<evidence type="ECO:0008006" key="3">
    <source>
        <dbReference type="Google" id="ProtNLM"/>
    </source>
</evidence>
<evidence type="ECO:0000313" key="1">
    <source>
        <dbReference type="EMBL" id="KEF62632.1"/>
    </source>
</evidence>
<name>A0A072PS88_9EURO</name>
<dbReference type="GeneID" id="25275556"/>
<dbReference type="VEuPathDB" id="FungiDB:A1O9_00605"/>
<evidence type="ECO:0000313" key="2">
    <source>
        <dbReference type="Proteomes" id="UP000027920"/>
    </source>
</evidence>
<reference evidence="1 2" key="1">
    <citation type="submission" date="2013-03" db="EMBL/GenBank/DDBJ databases">
        <title>The Genome Sequence of Exophiala aquamarina CBS 119918.</title>
        <authorList>
            <consortium name="The Broad Institute Genomics Platform"/>
            <person name="Cuomo C."/>
            <person name="de Hoog S."/>
            <person name="Gorbushina A."/>
            <person name="Walker B."/>
            <person name="Young S.K."/>
            <person name="Zeng Q."/>
            <person name="Gargeya S."/>
            <person name="Fitzgerald M."/>
            <person name="Haas B."/>
            <person name="Abouelleil A."/>
            <person name="Allen A.W."/>
            <person name="Alvarado L."/>
            <person name="Arachchi H.M."/>
            <person name="Berlin A.M."/>
            <person name="Chapman S.B."/>
            <person name="Gainer-Dewar J."/>
            <person name="Goldberg J."/>
            <person name="Griggs A."/>
            <person name="Gujja S."/>
            <person name="Hansen M."/>
            <person name="Howarth C."/>
            <person name="Imamovic A."/>
            <person name="Ireland A."/>
            <person name="Larimer J."/>
            <person name="McCowan C."/>
            <person name="Murphy C."/>
            <person name="Pearson M."/>
            <person name="Poon T.W."/>
            <person name="Priest M."/>
            <person name="Roberts A."/>
            <person name="Saif S."/>
            <person name="Shea T."/>
            <person name="Sisk P."/>
            <person name="Sykes S."/>
            <person name="Wortman J."/>
            <person name="Nusbaum C."/>
            <person name="Birren B."/>
        </authorList>
    </citation>
    <scope>NUCLEOTIDE SEQUENCE [LARGE SCALE GENOMIC DNA]</scope>
    <source>
        <strain evidence="1 2">CBS 119918</strain>
    </source>
</reference>
<gene>
    <name evidence="1" type="ORF">A1O9_00605</name>
</gene>
<dbReference type="Proteomes" id="UP000027920">
    <property type="component" value="Unassembled WGS sequence"/>
</dbReference>
<dbReference type="AlphaFoldDB" id="A0A072PS88"/>
<sequence length="534" mass="59672">MAFGVQWAQSGNRGRVRSPRSFLNDDFHLHDDPDLASADAFGRAMQESLWNQARQALLNAAGLQSYKVVFANLIFSLTQRPLDVNQWLQQRESKSSAESIGNLGSPDDNLRSNWEALQDLLSADGPPIFLDIALRELASSRWKWDEQHRKMLKSNSQCADRIANGSRALTEVSLSQEHQETFKLLSWLAIMFDTLSATVLQRPLVLSDEDTGVPVADPWKEGANSNSVSARSDESIVDVVKVDLDGWQPTSRQQDADREAASGEIWGSFFLDGKSLLEVQTLERRTWSSCTFEEAAAILCDAAPVKVLLFRKVGHIQKLMSRKSGSLVLEAALEEAIKVYRFWSKSYGRFIEYCMKNHHDLPARIQSWYVVLAGHWHLGALLLADVIDELDSSGLGGEEHTEKRRIATLSSDLRKKNAISISNLCRCSLDGPSLSFSNSRDFTYPVNQVALLSEPWTVVLVQSFSRAGYVFLDLLSKPPNLRSKSRLSLADERALTRTRCESCIDGLINLGNKSDMAYLAAKLLTDALQTVYRS</sequence>
<accession>A0A072PS88</accession>
<keyword evidence="2" id="KW-1185">Reference proteome</keyword>